<accession>A0A7V5K3L6</accession>
<evidence type="ECO:0000313" key="2">
    <source>
        <dbReference type="EMBL" id="HHH86131.1"/>
    </source>
</evidence>
<gene>
    <name evidence="2" type="ORF">ENL62_00960</name>
</gene>
<feature type="domain" description="Haem-binding uptake Tiki superfamily ChaN" evidence="1">
    <location>
        <begin position="623"/>
        <end position="803"/>
    </location>
</feature>
<sequence length="844" mass="100229">MRLFTYILFFLALFLPNLSLGTPPFLEIDLEIYPELNLLKGSLFTDNLNGEYKFKTSDLTINEVQTSSEILFEQEEFLKVFAKEESSLYISFEKNLNLHLLPITIVHPPFPYPDKPFTYKINLKFPNNLENMEILIPSEESEIKKDQNFLLYTFKTKTPLLNPCIIISTFKLEKIKFSYKNFIFYFYYFPQLYNLSEKDLKRFFENFKTFAHHLENIGTFSHPSKIFHLILVSEDFPKIQNFSNTLFINYSSLKDIKQFLHCLAKKKLEDEIHLEEEIKEGLITYLIDYQFSENKKDFRKLQALFPKKESKAFFYFLFLAERIGEKNFINLFKKFYEDHIFNFKSLNDFLVFIQQNYPEFKNFIIPYEEFQKLNLKAEVKSITQEKDLYLIDLTLYTNLNSKDLVKSIPISLKIETERESKLLVLNLEKETQDFQISVNEKPKVIFIDPEYKLWRDLNFEEIPNCIAKLFYSQGTIILKKDDLPIYKKFIDYFRKLGYKISFSFVEFSEISKFSENLIYLDISPLTWQFNSPSEGFYLKVIPNPYNSKYVIGYLHVSSQNELDWALKSLVSLNFYSEIFIQSGKVILNREDKTLEGIPIFIPSSLEETCIKDNFSFRDEALKLINSQMVLVGIEKDSPFCKDYFKNFLQSIYNLNTNIVLALDLPPSFQKFLEDYFENKISESQLKENFKNIDYLNTEVVLEIIDWAKMNKVKVFTIGTDSELFLKILNNGLKGLSQKELSKLPEIDLLNPSYKDYLSSLFVASENLQKFNFENFYEAQVFKLEDLAEKIKKLLETFKSNQFIIFIQRDLIMQNWKLPYYLQKRNILNFKTINPNDKDIKSIEY</sequence>
<evidence type="ECO:0000259" key="1">
    <source>
        <dbReference type="Pfam" id="PF04187"/>
    </source>
</evidence>
<comment type="caution">
    <text evidence="2">The sequence shown here is derived from an EMBL/GenBank/DDBJ whole genome shotgun (WGS) entry which is preliminary data.</text>
</comment>
<proteinExistence type="predicted"/>
<name>A0A7V5K3L6_9BACT</name>
<dbReference type="AlphaFoldDB" id="A0A7V5K3L6"/>
<organism evidence="2">
    <name type="scientific">Thermodesulfobacterium geofontis</name>
    <dbReference type="NCBI Taxonomy" id="1295609"/>
    <lineage>
        <taxon>Bacteria</taxon>
        <taxon>Pseudomonadati</taxon>
        <taxon>Thermodesulfobacteriota</taxon>
        <taxon>Thermodesulfobacteria</taxon>
        <taxon>Thermodesulfobacteriales</taxon>
        <taxon>Thermodesulfobacteriaceae</taxon>
        <taxon>Thermodesulfobacterium</taxon>
    </lineage>
</organism>
<protein>
    <recommendedName>
        <fullName evidence="1">Haem-binding uptake Tiki superfamily ChaN domain-containing protein</fullName>
    </recommendedName>
</protein>
<dbReference type="Pfam" id="PF04187">
    <property type="entry name" value="Cofac_haem_bdg"/>
    <property type="match status" value="1"/>
</dbReference>
<dbReference type="EMBL" id="DRUQ01000062">
    <property type="protein sequence ID" value="HHH86131.1"/>
    <property type="molecule type" value="Genomic_DNA"/>
</dbReference>
<dbReference type="SUPFAM" id="SSF159501">
    <property type="entry name" value="EreA/ChaN-like"/>
    <property type="match status" value="1"/>
</dbReference>
<reference evidence="2" key="1">
    <citation type="journal article" date="2020" name="mSystems">
        <title>Genome- and Community-Level Interaction Insights into Carbon Utilization and Element Cycling Functions of Hydrothermarchaeota in Hydrothermal Sediment.</title>
        <authorList>
            <person name="Zhou Z."/>
            <person name="Liu Y."/>
            <person name="Xu W."/>
            <person name="Pan J."/>
            <person name="Luo Z.H."/>
            <person name="Li M."/>
        </authorList>
    </citation>
    <scope>NUCLEOTIDE SEQUENCE [LARGE SCALE GENOMIC DNA]</scope>
    <source>
        <strain evidence="2">SpSt-1011</strain>
    </source>
</reference>
<dbReference type="InterPro" id="IPR007314">
    <property type="entry name" value="Cofac_haem-bd_dom"/>
</dbReference>